<sequence>MINNTNTAGDTAAALSIPDLKELYANVKLRESAIKDLKTGLKDAQDSCSAALTALLKYLENSYGNGATLSTKQLTTTT</sequence>
<dbReference type="Proteomes" id="UP000626092">
    <property type="component" value="Unassembled WGS sequence"/>
</dbReference>
<name>A0A834G560_RHOSS</name>
<reference evidence="1" key="1">
    <citation type="submission" date="2019-11" db="EMBL/GenBank/DDBJ databases">
        <authorList>
            <person name="Liu Y."/>
            <person name="Hou J."/>
            <person name="Li T.-Q."/>
            <person name="Guan C.-H."/>
            <person name="Wu X."/>
            <person name="Wu H.-Z."/>
            <person name="Ling F."/>
            <person name="Zhang R."/>
            <person name="Shi X.-G."/>
            <person name="Ren J.-P."/>
            <person name="Chen E.-F."/>
            <person name="Sun J.-M."/>
        </authorList>
    </citation>
    <scope>NUCLEOTIDE SEQUENCE</scope>
    <source>
        <strain evidence="1">Adult_tree_wgs_1</strain>
        <tissue evidence="1">Leaves</tissue>
    </source>
</reference>
<dbReference type="EMBL" id="WJXA01000011">
    <property type="protein sequence ID" value="KAF7126871.1"/>
    <property type="molecule type" value="Genomic_DNA"/>
</dbReference>
<evidence type="ECO:0000313" key="2">
    <source>
        <dbReference type="Proteomes" id="UP000626092"/>
    </source>
</evidence>
<keyword evidence="2" id="KW-1185">Reference proteome</keyword>
<comment type="caution">
    <text evidence="1">The sequence shown here is derived from an EMBL/GenBank/DDBJ whole genome shotgun (WGS) entry which is preliminary data.</text>
</comment>
<accession>A0A834G560</accession>
<gene>
    <name evidence="1" type="ORF">RHSIM_Rhsim11G0124700</name>
</gene>
<evidence type="ECO:0000313" key="1">
    <source>
        <dbReference type="EMBL" id="KAF7126871.1"/>
    </source>
</evidence>
<proteinExistence type="predicted"/>
<dbReference type="AlphaFoldDB" id="A0A834G560"/>
<organism evidence="1 2">
    <name type="scientific">Rhododendron simsii</name>
    <name type="common">Sims's rhododendron</name>
    <dbReference type="NCBI Taxonomy" id="118357"/>
    <lineage>
        <taxon>Eukaryota</taxon>
        <taxon>Viridiplantae</taxon>
        <taxon>Streptophyta</taxon>
        <taxon>Embryophyta</taxon>
        <taxon>Tracheophyta</taxon>
        <taxon>Spermatophyta</taxon>
        <taxon>Magnoliopsida</taxon>
        <taxon>eudicotyledons</taxon>
        <taxon>Gunneridae</taxon>
        <taxon>Pentapetalae</taxon>
        <taxon>asterids</taxon>
        <taxon>Ericales</taxon>
        <taxon>Ericaceae</taxon>
        <taxon>Ericoideae</taxon>
        <taxon>Rhodoreae</taxon>
        <taxon>Rhododendron</taxon>
    </lineage>
</organism>
<protein>
    <submittedName>
        <fullName evidence="1">Uncharacterized protein</fullName>
    </submittedName>
</protein>